<dbReference type="SUPFAM" id="SSF46689">
    <property type="entry name" value="Homeodomain-like"/>
    <property type="match status" value="1"/>
</dbReference>
<accession>A0A4R2IYJ6</accession>
<dbReference type="Gene3D" id="1.10.357.10">
    <property type="entry name" value="Tetracycline Repressor, domain 2"/>
    <property type="match status" value="1"/>
</dbReference>
<evidence type="ECO:0000256" key="4">
    <source>
        <dbReference type="PROSITE-ProRule" id="PRU00335"/>
    </source>
</evidence>
<feature type="DNA-binding region" description="H-T-H motif" evidence="4">
    <location>
        <begin position="30"/>
        <end position="49"/>
    </location>
</feature>
<dbReference type="PANTHER" id="PTHR47506:SF1">
    <property type="entry name" value="HTH-TYPE TRANSCRIPTIONAL REGULATOR YJDC"/>
    <property type="match status" value="1"/>
</dbReference>
<evidence type="ECO:0000256" key="1">
    <source>
        <dbReference type="ARBA" id="ARBA00023015"/>
    </source>
</evidence>
<dbReference type="PRINTS" id="PR00455">
    <property type="entry name" value="HTHTETR"/>
</dbReference>
<gene>
    <name evidence="6" type="ORF">EV192_11658</name>
</gene>
<evidence type="ECO:0000313" key="6">
    <source>
        <dbReference type="EMBL" id="TCO48005.1"/>
    </source>
</evidence>
<dbReference type="InterPro" id="IPR036271">
    <property type="entry name" value="Tet_transcr_reg_TetR-rel_C_sf"/>
</dbReference>
<dbReference type="PROSITE" id="PS01081">
    <property type="entry name" value="HTH_TETR_1"/>
    <property type="match status" value="1"/>
</dbReference>
<dbReference type="AlphaFoldDB" id="A0A4R2IYJ6"/>
<dbReference type="EMBL" id="SLWS01000016">
    <property type="protein sequence ID" value="TCO48005.1"/>
    <property type="molecule type" value="Genomic_DNA"/>
</dbReference>
<dbReference type="RefSeq" id="WP_132125421.1">
    <property type="nucleotide sequence ID" value="NZ_SLWS01000016.1"/>
</dbReference>
<evidence type="ECO:0000313" key="7">
    <source>
        <dbReference type="Proteomes" id="UP000295680"/>
    </source>
</evidence>
<name>A0A4R2IYJ6_9PSEU</name>
<feature type="domain" description="HTH tetR-type" evidence="5">
    <location>
        <begin position="7"/>
        <end position="67"/>
    </location>
</feature>
<dbReference type="InterPro" id="IPR023772">
    <property type="entry name" value="DNA-bd_HTH_TetR-type_CS"/>
</dbReference>
<keyword evidence="3" id="KW-0804">Transcription</keyword>
<keyword evidence="1" id="KW-0805">Transcription regulation</keyword>
<comment type="caution">
    <text evidence="6">The sequence shown here is derived from an EMBL/GenBank/DDBJ whole genome shotgun (WGS) entry which is preliminary data.</text>
</comment>
<keyword evidence="7" id="KW-1185">Reference proteome</keyword>
<dbReference type="InterPro" id="IPR009057">
    <property type="entry name" value="Homeodomain-like_sf"/>
</dbReference>
<sequence length="212" mass="22919">MSKRNGLTTRGNLVAAAAEIFDRDGFAGTSLHEVCARAEVSKGALYCHFPSKSALAVAVIERQSMLWHEVKHDTCARGTSPVQALVDLSFEIAERMRIDPVIRAGCRLVLDAELFDVAAAGQFAGCVMVVRDLLIAAERAGELVPGANVREAAEGIVAELIGTQLLAQAMTGECQLLTRLPAIWRVRLRGLVREHVLAGLCVDRHPVAAWRI</sequence>
<dbReference type="Pfam" id="PF00440">
    <property type="entry name" value="TetR_N"/>
    <property type="match status" value="1"/>
</dbReference>
<dbReference type="NCBIfam" id="NF041196">
    <property type="entry name" value="ScbR_bind_reg"/>
    <property type="match status" value="1"/>
</dbReference>
<protein>
    <submittedName>
        <fullName evidence="6">TetR family transcriptional regulator</fullName>
    </submittedName>
</protein>
<dbReference type="PROSITE" id="PS50977">
    <property type="entry name" value="HTH_TETR_2"/>
    <property type="match status" value="1"/>
</dbReference>
<evidence type="ECO:0000256" key="2">
    <source>
        <dbReference type="ARBA" id="ARBA00023125"/>
    </source>
</evidence>
<dbReference type="OrthoDB" id="3237195at2"/>
<keyword evidence="2 4" id="KW-0238">DNA-binding</keyword>
<dbReference type="InterPro" id="IPR047923">
    <property type="entry name" value="ArpA-like"/>
</dbReference>
<dbReference type="InterPro" id="IPR001647">
    <property type="entry name" value="HTH_TetR"/>
</dbReference>
<dbReference type="SUPFAM" id="SSF48498">
    <property type="entry name" value="Tetracyclin repressor-like, C-terminal domain"/>
    <property type="match status" value="1"/>
</dbReference>
<organism evidence="6 7">
    <name type="scientific">Actinocrispum wychmicini</name>
    <dbReference type="NCBI Taxonomy" id="1213861"/>
    <lineage>
        <taxon>Bacteria</taxon>
        <taxon>Bacillati</taxon>
        <taxon>Actinomycetota</taxon>
        <taxon>Actinomycetes</taxon>
        <taxon>Pseudonocardiales</taxon>
        <taxon>Pseudonocardiaceae</taxon>
        <taxon>Actinocrispum</taxon>
    </lineage>
</organism>
<dbReference type="GO" id="GO:0003677">
    <property type="term" value="F:DNA binding"/>
    <property type="evidence" value="ECO:0007669"/>
    <property type="project" value="UniProtKB-UniRule"/>
</dbReference>
<dbReference type="PANTHER" id="PTHR47506">
    <property type="entry name" value="TRANSCRIPTIONAL REGULATORY PROTEIN"/>
    <property type="match status" value="1"/>
</dbReference>
<dbReference type="InterPro" id="IPR054126">
    <property type="entry name" value="CprB_TetR_C"/>
</dbReference>
<dbReference type="Proteomes" id="UP000295680">
    <property type="component" value="Unassembled WGS sequence"/>
</dbReference>
<evidence type="ECO:0000256" key="3">
    <source>
        <dbReference type="ARBA" id="ARBA00023163"/>
    </source>
</evidence>
<reference evidence="6 7" key="1">
    <citation type="submission" date="2019-03" db="EMBL/GenBank/DDBJ databases">
        <title>Genomic Encyclopedia of Type Strains, Phase IV (KMG-IV): sequencing the most valuable type-strain genomes for metagenomic binning, comparative biology and taxonomic classification.</title>
        <authorList>
            <person name="Goeker M."/>
        </authorList>
    </citation>
    <scope>NUCLEOTIDE SEQUENCE [LARGE SCALE GENOMIC DNA]</scope>
    <source>
        <strain evidence="6 7">DSM 45934</strain>
    </source>
</reference>
<evidence type="ECO:0000259" key="5">
    <source>
        <dbReference type="PROSITE" id="PS50977"/>
    </source>
</evidence>
<proteinExistence type="predicted"/>
<dbReference type="Pfam" id="PF21935">
    <property type="entry name" value="TetR_C_45"/>
    <property type="match status" value="1"/>
</dbReference>